<protein>
    <recommendedName>
        <fullName evidence="7">DFDF domain-containing protein</fullName>
    </recommendedName>
</protein>
<feature type="compositionally biased region" description="Gly residues" evidence="2">
    <location>
        <begin position="542"/>
        <end position="553"/>
    </location>
</feature>
<evidence type="ECO:0000313" key="5">
    <source>
        <dbReference type="EMBL" id="KAK0550767.1"/>
    </source>
</evidence>
<dbReference type="GO" id="GO:0034063">
    <property type="term" value="P:stress granule assembly"/>
    <property type="evidence" value="ECO:0007669"/>
    <property type="project" value="TreeGrafter"/>
</dbReference>
<dbReference type="GO" id="GO:0003729">
    <property type="term" value="F:mRNA binding"/>
    <property type="evidence" value="ECO:0007669"/>
    <property type="project" value="TreeGrafter"/>
</dbReference>
<reference evidence="5" key="1">
    <citation type="journal article" date="2023" name="PhytoFront">
        <title>Draft Genome Resources of Seven Strains of Tilletia horrida, Causal Agent of Kernel Smut of Rice.</title>
        <authorList>
            <person name="Khanal S."/>
            <person name="Antony Babu S."/>
            <person name="Zhou X.G."/>
        </authorList>
    </citation>
    <scope>NUCLEOTIDE SEQUENCE</scope>
    <source>
        <strain evidence="5">TX6</strain>
    </source>
</reference>
<dbReference type="Pfam" id="PF12701">
    <property type="entry name" value="LSM14"/>
    <property type="match status" value="1"/>
</dbReference>
<feature type="compositionally biased region" description="Pro residues" evidence="2">
    <location>
        <begin position="113"/>
        <end position="125"/>
    </location>
</feature>
<evidence type="ECO:0000259" key="4">
    <source>
        <dbReference type="PROSITE" id="PS51513"/>
    </source>
</evidence>
<evidence type="ECO:0000313" key="6">
    <source>
        <dbReference type="Proteomes" id="UP001176517"/>
    </source>
</evidence>
<feature type="compositionally biased region" description="Pro residues" evidence="2">
    <location>
        <begin position="185"/>
        <end position="220"/>
    </location>
</feature>
<feature type="short sequence motif" description="FFD box" evidence="1">
    <location>
        <begin position="460"/>
        <end position="476"/>
    </location>
</feature>
<proteinExistence type="predicted"/>
<feature type="compositionally biased region" description="Basic and acidic residues" evidence="2">
    <location>
        <begin position="474"/>
        <end position="484"/>
    </location>
</feature>
<dbReference type="InterPro" id="IPR019050">
    <property type="entry name" value="FDF_dom"/>
</dbReference>
<dbReference type="InterPro" id="IPR010920">
    <property type="entry name" value="LSM_dom_sf"/>
</dbReference>
<gene>
    <name evidence="5" type="ORF">OC846_003534</name>
</gene>
<feature type="compositionally biased region" description="Gly residues" evidence="2">
    <location>
        <begin position="336"/>
        <end position="351"/>
    </location>
</feature>
<name>A0AAN6JRM6_9BASI</name>
<organism evidence="5 6">
    <name type="scientific">Tilletia horrida</name>
    <dbReference type="NCBI Taxonomy" id="155126"/>
    <lineage>
        <taxon>Eukaryota</taxon>
        <taxon>Fungi</taxon>
        <taxon>Dikarya</taxon>
        <taxon>Basidiomycota</taxon>
        <taxon>Ustilaginomycotina</taxon>
        <taxon>Exobasidiomycetes</taxon>
        <taxon>Tilletiales</taxon>
        <taxon>Tilletiaceae</taxon>
        <taxon>Tilletia</taxon>
    </lineage>
</organism>
<evidence type="ECO:0000256" key="1">
    <source>
        <dbReference type="PROSITE-ProRule" id="PRU00846"/>
    </source>
</evidence>
<feature type="domain" description="FFD box profile" evidence="4">
    <location>
        <begin position="460"/>
        <end position="476"/>
    </location>
</feature>
<feature type="compositionally biased region" description="Low complexity" evidence="2">
    <location>
        <begin position="303"/>
        <end position="317"/>
    </location>
</feature>
<feature type="region of interest" description="Disordered" evidence="2">
    <location>
        <begin position="539"/>
        <end position="584"/>
    </location>
</feature>
<dbReference type="PANTHER" id="PTHR13586">
    <property type="entry name" value="SCD6 PROTEIN-RELATED"/>
    <property type="match status" value="1"/>
</dbReference>
<dbReference type="SUPFAM" id="SSF50182">
    <property type="entry name" value="Sm-like ribonucleoproteins"/>
    <property type="match status" value="1"/>
</dbReference>
<feature type="region of interest" description="Disordered" evidence="2">
    <location>
        <begin position="1"/>
        <end position="25"/>
    </location>
</feature>
<feature type="domain" description="DFDF" evidence="3">
    <location>
        <begin position="384"/>
        <end position="420"/>
    </location>
</feature>
<sequence length="584" mass="58060">MASSQPPNVNDGSNSQDQSGGAAAATGGAGHLIGALISLISRSDIRYQGLLAQVDPAQATISLEKVRSWGTEGRLAAQNRAHDEIPPNANLYEYIVFRAADVKDLKIDDPSPPKHQPPPPPPPQFHDPAILGSSGPPGPGPFGGPMGRSPFGPPGYDMGHPQPPFGGPPPPPGAFGPPGGGPRGFGPPGPGPFGMPSPGAPGQGPPPPGPPQQQQPPPSLQPASAQPAPAPAQTTATAPPASSNEPAKDAESTSAAPSEPAPAPPVLAAAPTAAAVTTPANAAPAATSAQAQQKHALPAVPRAAAAHAAAQQHQQQHLGANAPGSSPPTHKTSPAGGRGGRGGGRGGGPGGRARNQELSAQDSANGASVFRQTRHASNHRNGGPGPISGPDLNEEFDFESANARFQKEKLALQQQQNGGSADEGATVNDSNGASALDTVSTDLLDSIPPAPAIPGISPGALYDKKASFFDDISSEVKERYERPRGGGRGGGGGRGRGGFRGGRGGGGAGNFDAELGGLGNLGGARANRIAEERKNLMTFGDTGAGVGGGFGEGGRGRGRGRGRGGRGRGGFRGGPPAHVTGMRG</sequence>
<feature type="compositionally biased region" description="Basic residues" evidence="2">
    <location>
        <begin position="556"/>
        <end position="566"/>
    </location>
</feature>
<evidence type="ECO:0008006" key="7">
    <source>
        <dbReference type="Google" id="ProtNLM"/>
    </source>
</evidence>
<dbReference type="PRINTS" id="PR01217">
    <property type="entry name" value="PRICHEXTENSN"/>
</dbReference>
<dbReference type="InterPro" id="IPR025762">
    <property type="entry name" value="DFDF"/>
</dbReference>
<evidence type="ECO:0000256" key="2">
    <source>
        <dbReference type="SAM" id="MobiDB-lite"/>
    </source>
</evidence>
<dbReference type="GO" id="GO:0033962">
    <property type="term" value="P:P-body assembly"/>
    <property type="evidence" value="ECO:0007669"/>
    <property type="project" value="TreeGrafter"/>
</dbReference>
<dbReference type="Proteomes" id="UP001176517">
    <property type="component" value="Unassembled WGS sequence"/>
</dbReference>
<feature type="compositionally biased region" description="Polar residues" evidence="2">
    <location>
        <begin position="1"/>
        <end position="18"/>
    </location>
</feature>
<feature type="compositionally biased region" description="Pro residues" evidence="2">
    <location>
        <begin position="161"/>
        <end position="175"/>
    </location>
</feature>
<evidence type="ECO:0000259" key="3">
    <source>
        <dbReference type="PROSITE" id="PS51512"/>
    </source>
</evidence>
<dbReference type="PROSITE" id="PS51512">
    <property type="entry name" value="DFDF"/>
    <property type="match status" value="1"/>
</dbReference>
<feature type="compositionally biased region" description="Low complexity" evidence="2">
    <location>
        <begin position="221"/>
        <end position="243"/>
    </location>
</feature>
<dbReference type="SMART" id="SM01199">
    <property type="entry name" value="FDF"/>
    <property type="match status" value="1"/>
</dbReference>
<dbReference type="PROSITE" id="PS51513">
    <property type="entry name" value="FFD"/>
    <property type="match status" value="1"/>
</dbReference>
<comment type="caution">
    <text evidence="5">The sequence shown here is derived from an EMBL/GenBank/DDBJ whole genome shotgun (WGS) entry which is preliminary data.</text>
</comment>
<dbReference type="GO" id="GO:0000932">
    <property type="term" value="C:P-body"/>
    <property type="evidence" value="ECO:0007669"/>
    <property type="project" value="TreeGrafter"/>
</dbReference>
<feature type="compositionally biased region" description="Gly residues" evidence="2">
    <location>
        <begin position="486"/>
        <end position="509"/>
    </location>
</feature>
<keyword evidence="6" id="KW-1185">Reference proteome</keyword>
<dbReference type="PANTHER" id="PTHR13586:SF0">
    <property type="entry name" value="TRAILER HITCH, ISOFORM H"/>
    <property type="match status" value="1"/>
</dbReference>
<accession>A0AAN6JRM6</accession>
<feature type="compositionally biased region" description="Polar residues" evidence="2">
    <location>
        <begin position="323"/>
        <end position="332"/>
    </location>
</feature>
<feature type="compositionally biased region" description="Low complexity" evidence="2">
    <location>
        <begin position="266"/>
        <end position="291"/>
    </location>
</feature>
<dbReference type="InterPro" id="IPR025761">
    <property type="entry name" value="FFD_box"/>
</dbReference>
<dbReference type="CDD" id="cd01736">
    <property type="entry name" value="LSm14_N"/>
    <property type="match status" value="1"/>
</dbReference>
<dbReference type="SMART" id="SM01271">
    <property type="entry name" value="LSM14"/>
    <property type="match status" value="1"/>
</dbReference>
<feature type="compositionally biased region" description="Polar residues" evidence="2">
    <location>
        <begin position="356"/>
        <end position="366"/>
    </location>
</feature>
<dbReference type="Gene3D" id="2.30.30.100">
    <property type="match status" value="1"/>
</dbReference>
<feature type="region of interest" description="Disordered" evidence="2">
    <location>
        <begin position="105"/>
        <end position="435"/>
    </location>
</feature>
<dbReference type="InterPro" id="IPR025609">
    <property type="entry name" value="Lsm14-like_N"/>
</dbReference>
<dbReference type="AlphaFoldDB" id="A0AAN6JRM6"/>
<feature type="region of interest" description="Disordered" evidence="2">
    <location>
        <begin position="474"/>
        <end position="517"/>
    </location>
</feature>
<dbReference type="EMBL" id="JAPDMZ010000087">
    <property type="protein sequence ID" value="KAK0550767.1"/>
    <property type="molecule type" value="Genomic_DNA"/>
</dbReference>